<gene>
    <name evidence="1" type="ORF">MEDL_11996</name>
</gene>
<dbReference type="EMBL" id="CAJPWZ010000628">
    <property type="protein sequence ID" value="CAG2197157.1"/>
    <property type="molecule type" value="Genomic_DNA"/>
</dbReference>
<evidence type="ECO:0000313" key="1">
    <source>
        <dbReference type="EMBL" id="CAG2197157.1"/>
    </source>
</evidence>
<keyword evidence="2" id="KW-1185">Reference proteome</keyword>
<accession>A0A8S3QKP9</accession>
<dbReference type="PANTHER" id="PTHR14819">
    <property type="entry name" value="GTP-BINDING"/>
    <property type="match status" value="1"/>
</dbReference>
<sequence>MMEQWRQNRIVYLTENVNDLVRNGENNIRKMKAQQAADIVSTKKRTIHELELRMKAEGLANAFKEKSLSEEDLIRIFNKTYANWVSTLEHTNPIEKRSIEEDIEKILFELFQADSRLIRDEMKRKEHTLYEKMDMLENSISIDELKDSYISISQAWFKRMFKVKKEQCKQHAVGIINIILGKIDNFLGSVMFEDSPFEKPHVKEVFMIIIDSINKHNAGIDETQSFTFTAALRVKMAVHVAKYITVVFTIMDKRYDANHNVMAQIGNYKISTWEYFKDIYKNKKDEVTTANLLFRKVEKIVKSEIENNLPRMIVKTIIEEHFPTKHSLMVAVMTDLANEDDFNGYLWYITDAENFVLKWITKFTNDSIFKADQKSKYMLIVAYVIEKYLKRIRYCLEFATMISMESNSDVYKWVKVFETSLAEHIPVPIGTFSVPDNLKFVDFTNLNKCFLDQLNDMQDSLLSEFHNDSKTVFFWKGRESL</sequence>
<protein>
    <submittedName>
        <fullName evidence="1">Uncharacterized protein</fullName>
    </submittedName>
</protein>
<organism evidence="1 2">
    <name type="scientific">Mytilus edulis</name>
    <name type="common">Blue mussel</name>
    <dbReference type="NCBI Taxonomy" id="6550"/>
    <lineage>
        <taxon>Eukaryota</taxon>
        <taxon>Metazoa</taxon>
        <taxon>Spiralia</taxon>
        <taxon>Lophotrochozoa</taxon>
        <taxon>Mollusca</taxon>
        <taxon>Bivalvia</taxon>
        <taxon>Autobranchia</taxon>
        <taxon>Pteriomorphia</taxon>
        <taxon>Mytilida</taxon>
        <taxon>Mytiloidea</taxon>
        <taxon>Mytilidae</taxon>
        <taxon>Mytilinae</taxon>
        <taxon>Mytilus</taxon>
    </lineage>
</organism>
<comment type="caution">
    <text evidence="1">The sequence shown here is derived from an EMBL/GenBank/DDBJ whole genome shotgun (WGS) entry which is preliminary data.</text>
</comment>
<name>A0A8S3QKP9_MYTED</name>
<dbReference type="InterPro" id="IPR052986">
    <property type="entry name" value="VLIG_GTPase"/>
</dbReference>
<evidence type="ECO:0000313" key="2">
    <source>
        <dbReference type="Proteomes" id="UP000683360"/>
    </source>
</evidence>
<proteinExistence type="predicted"/>
<dbReference type="AlphaFoldDB" id="A0A8S3QKP9"/>
<dbReference type="PANTHER" id="PTHR14819:SF5">
    <property type="entry name" value="INTERFERON-INDUCED VERY LARGE GTPASE 1"/>
    <property type="match status" value="1"/>
</dbReference>
<reference evidence="1" key="1">
    <citation type="submission" date="2021-03" db="EMBL/GenBank/DDBJ databases">
        <authorList>
            <person name="Bekaert M."/>
        </authorList>
    </citation>
    <scope>NUCLEOTIDE SEQUENCE</scope>
</reference>
<dbReference type="Proteomes" id="UP000683360">
    <property type="component" value="Unassembled WGS sequence"/>
</dbReference>
<dbReference type="OrthoDB" id="10591742at2759"/>